<organism evidence="1 4">
    <name type="scientific">Lactobacillus selangorensis</name>
    <dbReference type="NCBI Taxonomy" id="81857"/>
    <lineage>
        <taxon>Bacteria</taxon>
        <taxon>Bacillati</taxon>
        <taxon>Bacillota</taxon>
        <taxon>Bacilli</taxon>
        <taxon>Lactobacillales</taxon>
        <taxon>Lactobacillaceae</taxon>
        <taxon>Lactobacillus</taxon>
    </lineage>
</organism>
<dbReference type="EMBL" id="JQAZ01000003">
    <property type="protein sequence ID" value="KRN31817.1"/>
    <property type="molecule type" value="Genomic_DNA"/>
</dbReference>
<protein>
    <submittedName>
        <fullName evidence="1">Uncharacterized protein</fullName>
    </submittedName>
</protein>
<dbReference type="OrthoDB" id="3191556at2"/>
<proteinExistence type="predicted"/>
<evidence type="ECO:0000313" key="2">
    <source>
        <dbReference type="EMBL" id="KRN31817.1"/>
    </source>
</evidence>
<gene>
    <name evidence="1" type="ORF">IV38_GL001313</name>
    <name evidence="2" type="ORF">IV40_GL001100</name>
</gene>
<keyword evidence="3" id="KW-1185">Reference proteome</keyword>
<name>A0A0R2FKS7_9LACO</name>
<dbReference type="Proteomes" id="UP000051645">
    <property type="component" value="Unassembled WGS sequence"/>
</dbReference>
<comment type="caution">
    <text evidence="1">The sequence shown here is derived from an EMBL/GenBank/DDBJ whole genome shotgun (WGS) entry which is preliminary data.</text>
</comment>
<evidence type="ECO:0000313" key="4">
    <source>
        <dbReference type="Proteomes" id="UP000051751"/>
    </source>
</evidence>
<dbReference type="STRING" id="81857.IV38_GL001313"/>
<reference evidence="3 4" key="1">
    <citation type="journal article" date="2015" name="Genome Announc.">
        <title>Expanding the biotechnology potential of lactobacilli through comparative genomics of 213 strains and associated genera.</title>
        <authorList>
            <person name="Sun Z."/>
            <person name="Harris H.M."/>
            <person name="McCann A."/>
            <person name="Guo C."/>
            <person name="Argimon S."/>
            <person name="Zhang W."/>
            <person name="Yang X."/>
            <person name="Jeffery I.B."/>
            <person name="Cooney J.C."/>
            <person name="Kagawa T.F."/>
            <person name="Liu W."/>
            <person name="Song Y."/>
            <person name="Salvetti E."/>
            <person name="Wrobel A."/>
            <person name="Rasinkangas P."/>
            <person name="Parkhill J."/>
            <person name="Rea M.C."/>
            <person name="O'Sullivan O."/>
            <person name="Ritari J."/>
            <person name="Douillard F.P."/>
            <person name="Paul Ross R."/>
            <person name="Yang R."/>
            <person name="Briner A.E."/>
            <person name="Felis G.E."/>
            <person name="de Vos W.M."/>
            <person name="Barrangou R."/>
            <person name="Klaenhammer T.R."/>
            <person name="Caufield P.W."/>
            <person name="Cui Y."/>
            <person name="Zhang H."/>
            <person name="O'Toole P.W."/>
        </authorList>
    </citation>
    <scope>NUCLEOTIDE SEQUENCE [LARGE SCALE GENOMIC DNA]</scope>
    <source>
        <strain evidence="1 4">ATCC BAA-66</strain>
        <strain evidence="2 3">DSM 13344</strain>
    </source>
</reference>
<evidence type="ECO:0000313" key="3">
    <source>
        <dbReference type="Proteomes" id="UP000051645"/>
    </source>
</evidence>
<dbReference type="RefSeq" id="WP_057769283.1">
    <property type="nucleotide sequence ID" value="NZ_JQAT01000003.1"/>
</dbReference>
<dbReference type="AlphaFoldDB" id="A0A0R2FKS7"/>
<sequence>MIAMANRDKLEQFAEKWLAKFQAEQPDYIELVDHYLADDCQALGFEMDSGKAFCKQYGNGNAYADPDELDLIIATITDVNLLGVALYSRWRYFNHWAYSAKEIIRPENRQWFVLILTRMLQLAQGETVRFSGRATGMRLISQQGTFLEPQATDEIRQTLTFFGWGPVFLDTKTYNGELNRDLQLQFSKAVTDRLLASIAEYFRSDHQTLAVTDAGTWQLQLTNSEGKEFCYTGPLCDDLSVDGTGLSDLLRTTLKLPFLWAFDGQTTGQRIMRIEMHYHSDPEEETFQIDRQTGRLALTQHFDDQTQRSQTIQAASAVVRLLDQLDPAVLFTQLDQQPQVIAPNEERHYALTITFDDCSQRIVSGNFDKAGLPTDWPAFAAAIQKLVADLGQPALFDSAVYTQATRQPGQFIYCSVALNHGPKTYFYRTEDNSIVVNDRVIVPVGPEDTLLKGRVTKVAYYDPMQVPLPIAKTKRILRKVDD</sequence>
<dbReference type="PATRIC" id="fig|81857.3.peg.1324"/>
<dbReference type="Proteomes" id="UP000051751">
    <property type="component" value="Unassembled WGS sequence"/>
</dbReference>
<dbReference type="EMBL" id="JQAT01000003">
    <property type="protein sequence ID" value="KRN28315.1"/>
    <property type="molecule type" value="Genomic_DNA"/>
</dbReference>
<evidence type="ECO:0000313" key="1">
    <source>
        <dbReference type="EMBL" id="KRN28315.1"/>
    </source>
</evidence>
<accession>A0A0R2FKS7</accession>